<dbReference type="InterPro" id="IPR010982">
    <property type="entry name" value="Lambda_DNA-bd_dom_sf"/>
</dbReference>
<dbReference type="Pfam" id="PF00440">
    <property type="entry name" value="TetR_N"/>
    <property type="match status" value="1"/>
</dbReference>
<evidence type="ECO:0000259" key="4">
    <source>
        <dbReference type="PROSITE" id="PS50977"/>
    </source>
</evidence>
<dbReference type="PRINTS" id="PR00455">
    <property type="entry name" value="HTHTETR"/>
</dbReference>
<evidence type="ECO:0000313" key="5">
    <source>
        <dbReference type="EMBL" id="GAA3528632.1"/>
    </source>
</evidence>
<feature type="domain" description="HTH cro/C1-type" evidence="3">
    <location>
        <begin position="16"/>
        <end position="70"/>
    </location>
</feature>
<protein>
    <recommendedName>
        <fullName evidence="7">TetR family transcriptional regulator</fullName>
    </recommendedName>
</protein>
<dbReference type="Gene3D" id="1.10.357.10">
    <property type="entry name" value="Tetracycline Repressor, domain 2"/>
    <property type="match status" value="1"/>
</dbReference>
<dbReference type="Pfam" id="PF17932">
    <property type="entry name" value="TetR_C_24"/>
    <property type="match status" value="1"/>
</dbReference>
<dbReference type="Gene3D" id="1.10.260.40">
    <property type="entry name" value="lambda repressor-like DNA-binding domains"/>
    <property type="match status" value="1"/>
</dbReference>
<dbReference type="InterPro" id="IPR001387">
    <property type="entry name" value="Cro/C1-type_HTH"/>
</dbReference>
<dbReference type="SUPFAM" id="SSF48498">
    <property type="entry name" value="Tetracyclin repressor-like, C-terminal domain"/>
    <property type="match status" value="1"/>
</dbReference>
<evidence type="ECO:0000259" key="3">
    <source>
        <dbReference type="PROSITE" id="PS50943"/>
    </source>
</evidence>
<evidence type="ECO:0000313" key="6">
    <source>
        <dbReference type="Proteomes" id="UP001500689"/>
    </source>
</evidence>
<dbReference type="PANTHER" id="PTHR30055">
    <property type="entry name" value="HTH-TYPE TRANSCRIPTIONAL REGULATOR RUTR"/>
    <property type="match status" value="1"/>
</dbReference>
<evidence type="ECO:0008006" key="7">
    <source>
        <dbReference type="Google" id="ProtNLM"/>
    </source>
</evidence>
<dbReference type="InterPro" id="IPR001647">
    <property type="entry name" value="HTH_TetR"/>
</dbReference>
<dbReference type="PROSITE" id="PS50943">
    <property type="entry name" value="HTH_CROC1"/>
    <property type="match status" value="1"/>
</dbReference>
<feature type="domain" description="HTH tetR-type" evidence="4">
    <location>
        <begin position="86"/>
        <end position="146"/>
    </location>
</feature>
<dbReference type="SUPFAM" id="SSF46689">
    <property type="entry name" value="Homeodomain-like"/>
    <property type="match status" value="1"/>
</dbReference>
<feature type="DNA-binding region" description="H-T-H motif" evidence="2">
    <location>
        <begin position="109"/>
        <end position="128"/>
    </location>
</feature>
<organism evidence="5 6">
    <name type="scientific">Amycolatopsis ultiminotia</name>
    <dbReference type="NCBI Taxonomy" id="543629"/>
    <lineage>
        <taxon>Bacteria</taxon>
        <taxon>Bacillati</taxon>
        <taxon>Actinomycetota</taxon>
        <taxon>Actinomycetes</taxon>
        <taxon>Pseudonocardiales</taxon>
        <taxon>Pseudonocardiaceae</taxon>
        <taxon>Amycolatopsis</taxon>
    </lineage>
</organism>
<dbReference type="RefSeq" id="WP_344855633.1">
    <property type="nucleotide sequence ID" value="NZ_BAAAZN010000001.1"/>
</dbReference>
<gene>
    <name evidence="5" type="ORF">GCM10022222_09590</name>
</gene>
<accession>A0ABP6V933</accession>
<dbReference type="EMBL" id="BAAAZN010000001">
    <property type="protein sequence ID" value="GAA3528632.1"/>
    <property type="molecule type" value="Genomic_DNA"/>
</dbReference>
<reference evidence="6" key="1">
    <citation type="journal article" date="2019" name="Int. J. Syst. Evol. Microbiol.">
        <title>The Global Catalogue of Microorganisms (GCM) 10K type strain sequencing project: providing services to taxonomists for standard genome sequencing and annotation.</title>
        <authorList>
            <consortium name="The Broad Institute Genomics Platform"/>
            <consortium name="The Broad Institute Genome Sequencing Center for Infectious Disease"/>
            <person name="Wu L."/>
            <person name="Ma J."/>
        </authorList>
    </citation>
    <scope>NUCLEOTIDE SEQUENCE [LARGE SCALE GENOMIC DNA]</scope>
    <source>
        <strain evidence="6">JCM 16898</strain>
    </source>
</reference>
<dbReference type="InterPro" id="IPR009057">
    <property type="entry name" value="Homeodomain-like_sf"/>
</dbReference>
<evidence type="ECO:0000256" key="1">
    <source>
        <dbReference type="ARBA" id="ARBA00023125"/>
    </source>
</evidence>
<dbReference type="InterPro" id="IPR041490">
    <property type="entry name" value="KstR2_TetR_C"/>
</dbReference>
<keyword evidence="1 2" id="KW-0238">DNA-binding</keyword>
<proteinExistence type="predicted"/>
<dbReference type="InterPro" id="IPR036271">
    <property type="entry name" value="Tet_transcr_reg_TetR-rel_C_sf"/>
</dbReference>
<dbReference type="Pfam" id="PF13560">
    <property type="entry name" value="HTH_31"/>
    <property type="match status" value="1"/>
</dbReference>
<evidence type="ECO:0000256" key="2">
    <source>
        <dbReference type="PROSITE-ProRule" id="PRU00335"/>
    </source>
</evidence>
<sequence>MAAEEPEDREALGRRLRKARRTAGLTLRDVARGLGVSTGTWSAVENGQTRIGRERLNAAASLFGAESAALCDARPPEAGSWRDFPPLTLVPPLAGALEAFVELGYHGARVRDVAQRAGLSVAGVYHHRPTKQALLVELLDLTMDDLQARCRAARAEGDGPLDRFTRLVECLGLFHTHRRELGFIGASEMRSVEEPHRTRIATARRDVQHMLDDEVAEGCRRELMHTPLPREAARAVVTMCTALPTWWSPAGGLSPEVVARQYVGFALDLVRAPR</sequence>
<dbReference type="SMART" id="SM00530">
    <property type="entry name" value="HTH_XRE"/>
    <property type="match status" value="1"/>
</dbReference>
<comment type="caution">
    <text evidence="5">The sequence shown here is derived from an EMBL/GenBank/DDBJ whole genome shotgun (WGS) entry which is preliminary data.</text>
</comment>
<keyword evidence="6" id="KW-1185">Reference proteome</keyword>
<name>A0ABP6V933_9PSEU</name>
<dbReference type="PANTHER" id="PTHR30055:SF237">
    <property type="entry name" value="TRANSCRIPTIONAL REPRESSOR MCE3R"/>
    <property type="match status" value="1"/>
</dbReference>
<dbReference type="InterPro" id="IPR050109">
    <property type="entry name" value="HTH-type_TetR-like_transc_reg"/>
</dbReference>
<dbReference type="CDD" id="cd00093">
    <property type="entry name" value="HTH_XRE"/>
    <property type="match status" value="1"/>
</dbReference>
<dbReference type="PROSITE" id="PS50977">
    <property type="entry name" value="HTH_TETR_2"/>
    <property type="match status" value="1"/>
</dbReference>
<dbReference type="Proteomes" id="UP001500689">
    <property type="component" value="Unassembled WGS sequence"/>
</dbReference>
<dbReference type="SUPFAM" id="SSF47413">
    <property type="entry name" value="lambda repressor-like DNA-binding domains"/>
    <property type="match status" value="1"/>
</dbReference>